<keyword evidence="8" id="KW-1185">Reference proteome</keyword>
<evidence type="ECO:0000313" key="7">
    <source>
        <dbReference type="EMBL" id="RIW31864.1"/>
    </source>
</evidence>
<dbReference type="PANTHER" id="PTHR38480:SF1">
    <property type="entry name" value="SLR0254 PROTEIN"/>
    <property type="match status" value="1"/>
</dbReference>
<keyword evidence="4 5" id="KW-0472">Membrane</keyword>
<dbReference type="Proteomes" id="UP000265801">
    <property type="component" value="Unassembled WGS sequence"/>
</dbReference>
<dbReference type="Pfam" id="PF06271">
    <property type="entry name" value="RDD"/>
    <property type="match status" value="1"/>
</dbReference>
<sequence length="269" mass="31034">MREEQIDIKTPEYVSLQFRTAGLGSRAAAFLIDQILLTIINILVIVVLAWVLNISSQNPYMEAQRIYSGTIAIVVVGMFVLNWGYFLVYEFFSGGRTLGKKLIGIRVIQENGQSITLLSSFIRNIMRIVDMLPVYYFVGMLMVFFHGKHKRLGDITAGTIVVHERRKKKANKKSAIEKEVASRGYDKDSLDIEESTLRALGAKEWKLLRTYSQRFTHVEQNQRLVLTRQVAEIILPKIGMEVERQTEQELENTLLVLYLKLKDEWEFEL</sequence>
<keyword evidence="3 5" id="KW-1133">Transmembrane helix</keyword>
<comment type="caution">
    <text evidence="7">The sequence shown here is derived from an EMBL/GenBank/DDBJ whole genome shotgun (WGS) entry which is preliminary data.</text>
</comment>
<dbReference type="OrthoDB" id="9787732at2"/>
<feature type="domain" description="RDD" evidence="6">
    <location>
        <begin position="20"/>
        <end position="158"/>
    </location>
</feature>
<feature type="transmembrane region" description="Helical" evidence="5">
    <location>
        <begin position="35"/>
        <end position="54"/>
    </location>
</feature>
<feature type="transmembrane region" description="Helical" evidence="5">
    <location>
        <begin position="125"/>
        <end position="145"/>
    </location>
</feature>
<evidence type="ECO:0000259" key="6">
    <source>
        <dbReference type="Pfam" id="PF06271"/>
    </source>
</evidence>
<dbReference type="AlphaFoldDB" id="A0A3A1R0I3"/>
<dbReference type="RefSeq" id="WP_119547937.1">
    <property type="nucleotide sequence ID" value="NZ_QXIR01000020.1"/>
</dbReference>
<reference evidence="7 8" key="1">
    <citation type="submission" date="2018-09" db="EMBL/GenBank/DDBJ databases">
        <title>Bacillus saliacetes sp. nov., isolated from Thai shrimp paste (Ka-pi).</title>
        <authorList>
            <person name="Daroonpunt R."/>
            <person name="Tanasupawat S."/>
            <person name="Yiamsombut S."/>
        </authorList>
    </citation>
    <scope>NUCLEOTIDE SEQUENCE [LARGE SCALE GENOMIC DNA]</scope>
    <source>
        <strain evidence="7 8">SKP7-4</strain>
    </source>
</reference>
<dbReference type="PANTHER" id="PTHR38480">
    <property type="entry name" value="SLR0254 PROTEIN"/>
    <property type="match status" value="1"/>
</dbReference>
<dbReference type="InterPro" id="IPR010432">
    <property type="entry name" value="RDD"/>
</dbReference>
<comment type="subcellular location">
    <subcellularLocation>
        <location evidence="1">Membrane</location>
        <topology evidence="1">Multi-pass membrane protein</topology>
    </subcellularLocation>
</comment>
<name>A0A3A1R0I3_9BACI</name>
<organism evidence="7 8">
    <name type="scientific">Bacillus salacetis</name>
    <dbReference type="NCBI Taxonomy" id="2315464"/>
    <lineage>
        <taxon>Bacteria</taxon>
        <taxon>Bacillati</taxon>
        <taxon>Bacillota</taxon>
        <taxon>Bacilli</taxon>
        <taxon>Bacillales</taxon>
        <taxon>Bacillaceae</taxon>
        <taxon>Bacillus</taxon>
    </lineage>
</organism>
<evidence type="ECO:0000256" key="5">
    <source>
        <dbReference type="SAM" id="Phobius"/>
    </source>
</evidence>
<protein>
    <submittedName>
        <fullName evidence="7">RDD family protein</fullName>
    </submittedName>
</protein>
<evidence type="ECO:0000313" key="8">
    <source>
        <dbReference type="Proteomes" id="UP000265801"/>
    </source>
</evidence>
<evidence type="ECO:0000256" key="1">
    <source>
        <dbReference type="ARBA" id="ARBA00004141"/>
    </source>
</evidence>
<dbReference type="EMBL" id="QXIR01000020">
    <property type="protein sequence ID" value="RIW31864.1"/>
    <property type="molecule type" value="Genomic_DNA"/>
</dbReference>
<keyword evidence="2 5" id="KW-0812">Transmembrane</keyword>
<evidence type="ECO:0000256" key="2">
    <source>
        <dbReference type="ARBA" id="ARBA00022692"/>
    </source>
</evidence>
<accession>A0A3A1R0I3</accession>
<dbReference type="GO" id="GO:0016020">
    <property type="term" value="C:membrane"/>
    <property type="evidence" value="ECO:0007669"/>
    <property type="project" value="UniProtKB-SubCell"/>
</dbReference>
<feature type="transmembrane region" description="Helical" evidence="5">
    <location>
        <begin position="66"/>
        <end position="88"/>
    </location>
</feature>
<evidence type="ECO:0000256" key="4">
    <source>
        <dbReference type="ARBA" id="ARBA00023136"/>
    </source>
</evidence>
<evidence type="ECO:0000256" key="3">
    <source>
        <dbReference type="ARBA" id="ARBA00022989"/>
    </source>
</evidence>
<proteinExistence type="predicted"/>
<gene>
    <name evidence="7" type="ORF">D3H55_14680</name>
</gene>